<dbReference type="EMBL" id="AGRW01000054">
    <property type="protein sequence ID" value="EIC00648.1"/>
    <property type="molecule type" value="Genomic_DNA"/>
</dbReference>
<dbReference type="eggNOG" id="COG3587">
    <property type="taxonomic scope" value="Bacteria"/>
</dbReference>
<dbReference type="EC" id="3.1.21.5" evidence="4"/>
<dbReference type="GO" id="GO:0003677">
    <property type="term" value="F:DNA binding"/>
    <property type="evidence" value="ECO:0007669"/>
    <property type="project" value="InterPro"/>
</dbReference>
<evidence type="ECO:0000313" key="4">
    <source>
        <dbReference type="EMBL" id="EIC00648.1"/>
    </source>
</evidence>
<proteinExistence type="predicted"/>
<dbReference type="PANTHER" id="PTHR47396">
    <property type="entry name" value="TYPE I RESTRICTION ENZYME ECOKI R PROTEIN"/>
    <property type="match status" value="1"/>
</dbReference>
<gene>
    <name evidence="4" type="ORF">TresaDRAFT_0121</name>
</gene>
<sequence>MSEMENKSSTINSQFSTVKIQFDPNQDYQRDAVDAVCGVFEGLSRRESVDYSLTNGEEVDCVPNCETDTVFEPYELLENVNNVRSKFFPADKARLSELAEKNSGDMIKGFDFHEYDEFTINMETGTGKTYVYLKTIYKLHEEYGFTKFIIIVPSVAIYEGVLNTFSATRKHFQNMFSAGTVPSKIIEYDGNHPEICKNFASLTDNSILLMTIDSFNKASNNIYKSTDKLPGSDLLPVNYIQMTRPILILDESQNYSSDTSRAALRTLRPLCAIRYSATPGKDSPNELYRLSSFDSLQKNLVKRIEIYGTDEVQSGVAQEDYIKVVSVSNVSKKIKCVLEVQVMSGGGLKLEQKEFSVGDQLQKATKNPAYKEIYIEDIRCVPKDGDKNKECVVLSNGLPYAVNETSCASLTKKEVFREMIRNTLEAHLKQKRKLQREGYGDVKVLSLFFVDRVASYEGDDPIIKNLFDEEFDKIKGRDPDWKDLKAEEVRAAYFASYKNSKTKKEELLEIDENEKLKEAEKKNLEEAKKAAYNLIMKKKEQLLSLKEKVCFIFAHSALREGWDNPNVFQICALREITTENNRRQTIGRGLRLPVNQKGERIHNHDLNVLTVIANESYERYAEKLQTEYGEADGITKKQIGNARDNKTAKRNDKFKSADFNNLWNELSQETDYTIKIDTEKLIAKAVEEINKLKFQEIVQIVTTHGKFIRTKYKIEITAFQPSGKVDCLFSKEDTEGNEEKSPIQLSEGMSLSSEDSVLKRIKVSKVDLNTRHLEYSKIKFDDGDDVFTVGDEWTLEAQTGSGKKASEKELEDIDIPKFNLFQRASDATNLTRKTIIEIFKRCDEKVQMEFIKNPEGFSRLFITTLKEVLANHIVEEIEYTPTGGYMDIHDKKDELFPEEKEFPSKELVPADESRTIYDYVQVDSNVERHFVERLNTAGENHGDVILYFKFPPKYKIRMPKMIQNYKPRLGDFTNAESREKEDRPRDKRNGRFGQALALKRKAENPLRPQALFVARRRLPPCKRHGLRLVPHLGRVGKAESVAVRLTSPVRNLLQVAVFCGMTGFLRVITGKAKKKGLHLIEQALIFPNAFYFASTDVSELDDGGVTTESALRSRTK</sequence>
<dbReference type="PANTHER" id="PTHR47396:SF1">
    <property type="entry name" value="ATP-DEPENDENT HELICASE IRC3-RELATED"/>
    <property type="match status" value="1"/>
</dbReference>
<dbReference type="RefSeq" id="WP_002706314.1">
    <property type="nucleotide sequence ID" value="NZ_AGRW01000054.1"/>
</dbReference>
<dbReference type="GO" id="GO:0005829">
    <property type="term" value="C:cytosol"/>
    <property type="evidence" value="ECO:0007669"/>
    <property type="project" value="TreeGrafter"/>
</dbReference>
<dbReference type="SUPFAM" id="SSF52540">
    <property type="entry name" value="P-loop containing nucleoside triphosphate hydrolases"/>
    <property type="match status" value="2"/>
</dbReference>
<dbReference type="PROSITE" id="PS51192">
    <property type="entry name" value="HELICASE_ATP_BIND_1"/>
    <property type="match status" value="1"/>
</dbReference>
<keyword evidence="1" id="KW-0175">Coiled coil</keyword>
<feature type="compositionally biased region" description="Basic and acidic residues" evidence="2">
    <location>
        <begin position="976"/>
        <end position="989"/>
    </location>
</feature>
<comment type="caution">
    <text evidence="4">The sequence shown here is derived from an EMBL/GenBank/DDBJ whole genome shotgun (WGS) entry which is preliminary data.</text>
</comment>
<dbReference type="InterPro" id="IPR045572">
    <property type="entry name" value="RE_endonuc_C"/>
</dbReference>
<feature type="domain" description="Helicase ATP-binding" evidence="3">
    <location>
        <begin position="109"/>
        <end position="297"/>
    </location>
</feature>
<dbReference type="Pfam" id="PF04851">
    <property type="entry name" value="ResIII"/>
    <property type="match status" value="1"/>
</dbReference>
<dbReference type="Proteomes" id="UP000003571">
    <property type="component" value="Unassembled WGS sequence"/>
</dbReference>
<evidence type="ECO:0000313" key="5">
    <source>
        <dbReference type="Proteomes" id="UP000003571"/>
    </source>
</evidence>
<evidence type="ECO:0000259" key="3">
    <source>
        <dbReference type="PROSITE" id="PS51192"/>
    </source>
</evidence>
<feature type="coiled-coil region" evidence="1">
    <location>
        <begin position="507"/>
        <end position="541"/>
    </location>
</feature>
<dbReference type="InterPro" id="IPR006935">
    <property type="entry name" value="Helicase/UvrB_N"/>
</dbReference>
<dbReference type="AlphaFoldDB" id="H7EP15"/>
<organism evidence="4 5">
    <name type="scientific">Treponema saccharophilum DSM 2985</name>
    <dbReference type="NCBI Taxonomy" id="907348"/>
    <lineage>
        <taxon>Bacteria</taxon>
        <taxon>Pseudomonadati</taxon>
        <taxon>Spirochaetota</taxon>
        <taxon>Spirochaetia</taxon>
        <taxon>Spirochaetales</taxon>
        <taxon>Treponemataceae</taxon>
        <taxon>Treponema</taxon>
    </lineage>
</organism>
<dbReference type="GO" id="GO:0015668">
    <property type="term" value="F:type III site-specific deoxyribonuclease activity"/>
    <property type="evidence" value="ECO:0007669"/>
    <property type="project" value="UniProtKB-EC"/>
</dbReference>
<evidence type="ECO:0000256" key="2">
    <source>
        <dbReference type="SAM" id="MobiDB-lite"/>
    </source>
</evidence>
<dbReference type="PATRIC" id="fig|907348.3.peg.2703"/>
<protein>
    <submittedName>
        <fullName evidence="4">Type III site-specific deoxyribonuclease</fullName>
        <ecNumber evidence="4">3.1.21.5</ecNumber>
    </submittedName>
</protein>
<dbReference type="OrthoDB" id="9804145at2"/>
<dbReference type="GO" id="GO:0005524">
    <property type="term" value="F:ATP binding"/>
    <property type="evidence" value="ECO:0007669"/>
    <property type="project" value="InterPro"/>
</dbReference>
<name>H7EP15_9SPIR</name>
<keyword evidence="4" id="KW-0378">Hydrolase</keyword>
<accession>H7EP15</accession>
<dbReference type="Gene3D" id="3.40.50.300">
    <property type="entry name" value="P-loop containing nucleotide triphosphate hydrolases"/>
    <property type="match status" value="2"/>
</dbReference>
<evidence type="ECO:0000256" key="1">
    <source>
        <dbReference type="SAM" id="Coils"/>
    </source>
</evidence>
<dbReference type="InterPro" id="IPR014001">
    <property type="entry name" value="Helicase_ATP-bd"/>
</dbReference>
<feature type="region of interest" description="Disordered" evidence="2">
    <location>
        <begin position="969"/>
        <end position="990"/>
    </location>
</feature>
<reference evidence="4 5" key="1">
    <citation type="submission" date="2011-09" db="EMBL/GenBank/DDBJ databases">
        <title>The draft genome of Treponema saccharophilum DSM 2985.</title>
        <authorList>
            <consortium name="US DOE Joint Genome Institute (JGI-PGF)"/>
            <person name="Lucas S."/>
            <person name="Copeland A."/>
            <person name="Lapidus A."/>
            <person name="Glavina del Rio T."/>
            <person name="Dalin E."/>
            <person name="Tice H."/>
            <person name="Bruce D."/>
            <person name="Goodwin L."/>
            <person name="Pitluck S."/>
            <person name="Peters L."/>
            <person name="Kyrpides N."/>
            <person name="Mavromatis K."/>
            <person name="Ivanova N."/>
            <person name="Markowitz V."/>
            <person name="Cheng J.-F."/>
            <person name="Hugenholtz P."/>
            <person name="Woyke T."/>
            <person name="Wu D."/>
            <person name="Gronow S."/>
            <person name="Wellnitz S."/>
            <person name="Brambilla E."/>
            <person name="Klenk H.-P."/>
            <person name="Eisen J.A."/>
        </authorList>
    </citation>
    <scope>NUCLEOTIDE SEQUENCE [LARGE SCALE GENOMIC DNA]</scope>
    <source>
        <strain evidence="4 5">DSM 2985</strain>
    </source>
</reference>
<dbReference type="InterPro" id="IPR050742">
    <property type="entry name" value="Helicase_Restrict-Modif_Enz"/>
</dbReference>
<dbReference type="Pfam" id="PF19778">
    <property type="entry name" value="RE_endonuc"/>
    <property type="match status" value="1"/>
</dbReference>
<dbReference type="STRING" id="907348.TresaDRAFT_0121"/>
<dbReference type="InterPro" id="IPR027417">
    <property type="entry name" value="P-loop_NTPase"/>
</dbReference>
<keyword evidence="5" id="KW-1185">Reference proteome</keyword>